<keyword evidence="5 11" id="KW-0808">Transferase</keyword>
<evidence type="ECO:0000256" key="6">
    <source>
        <dbReference type="ARBA" id="ARBA00022695"/>
    </source>
</evidence>
<comment type="catalytic activity">
    <reaction evidence="9">
        <text>DNA(n) + a 2'-deoxyribonucleoside 5'-triphosphate = DNA(n+1) + diphosphate</text>
        <dbReference type="Rhea" id="RHEA:22508"/>
        <dbReference type="Rhea" id="RHEA-COMP:17339"/>
        <dbReference type="Rhea" id="RHEA-COMP:17340"/>
        <dbReference type="ChEBI" id="CHEBI:33019"/>
        <dbReference type="ChEBI" id="CHEBI:61560"/>
        <dbReference type="ChEBI" id="CHEBI:173112"/>
        <dbReference type="EC" id="2.7.7.7"/>
    </reaction>
</comment>
<evidence type="ECO:0000256" key="1">
    <source>
        <dbReference type="ARBA" id="ARBA00004496"/>
    </source>
</evidence>
<feature type="domain" description="Polymerase/histidinol phosphatase N-terminal" evidence="10">
    <location>
        <begin position="12"/>
        <end position="79"/>
    </location>
</feature>
<dbReference type="CDD" id="cd04485">
    <property type="entry name" value="DnaE_OBF"/>
    <property type="match status" value="1"/>
</dbReference>
<dbReference type="Pfam" id="PF02811">
    <property type="entry name" value="PHP"/>
    <property type="match status" value="1"/>
</dbReference>
<sequence>MSSAGSSSGDFVHLHVHTEYSMLDGAARLDDLFAEAARQGMPAVATTDHGNVFGAYEFYSKAKAHGIKPIIGTEAYLTPKTSRFDKTRVRWGDGGGDDVSGSGAYTHMTLLAENTAGMHNLFRLSSLASLEGFYFKPRMDREILQTYAGGLIATTGCPSGEVQTLLRLGKFDDAVASAAEFRDIFGKENFFVELMDHGLSIETRIREDLLRLAKQLGLPLLATNDLHYTHKADHKAHEVLLCVQSGSTLADPKRFKFDAEDFYLKTAEEMRSVWSGLPEACDNTLLVAERCEVEFIEEAGRYMPHFPVPAGEDETSWFVKEVERGLHMRYPDGIPDEVRKQAEYETNVVTGKGYAGYYLIVADFINWSKKNGVRVGPGRGSGAGSMTAYAMGITDLDPLKHGLIFERFLNPERASMPDFDVDFDERGRGEVIRYVTDKYGSDHVAQIVTYGTIKAKQAVKDASRVLGFPFAMGERITKAMPPSVMGKDVPLSGIFDPEHKRYSEAGEFRQLYEADADVRKVVDTARGLENLKRQWGVHAAGVIMSSEPLLDTIPIMKREQDGAIITQFDYPTCETLGLVKMDFLGLRNLTILDDALKNIVRNGKDPVDLDELTLDDPATYELLSRGDTLGVFQFDGTGYQQLCRLMQPDTFEDISALGALYRPGPMGANSHINYAQRKNGQQEITPIHPELAEALEPILGTTYGLIVYQEQVMEIAQKLAGYTLGKADLLRRAMGKKKREVLDAEFVGFSDGMKANGFSEAAIKTLWDILVPFSDYAFNKAHSAAYGLVSYWTAYLKAHYPAEYMAAVLTSVRGDKDKTALYLGQCRRMGIKVFPPDVNESEGDFTPVGTDIRFGLAAIRNVGTNVVDGIVAARKSEGRYENFPDFMNKVPVPVCNKRVVESLVKAGAFDSMGYARRALVSIVDETVDAVITLKRNEAIGQFDLFGGAGGEESAGLEVSVPDLAEWDKKVKLGYEREMLGLYVSDHPLLGIEHVLSSVVDRPISALSDETEVPSGTNLTIGGLITAIQRKVTKRGDTWAIATVEDLEGSIECLFFPATYQLHAMQLIEDEVVTVKGKLDRRDEAPQFIASELSMPDVSAAPTGPLMVTMPLTRCTPPVVERLKDVLATHPGATEVHLKLTGSERTTLMRLSDGLRVTPSSALMGDLKALLGPTCVV</sequence>
<dbReference type="AlphaFoldDB" id="A0A7K3M9U1"/>
<dbReference type="Pfam" id="PF01336">
    <property type="entry name" value="tRNA_anti-codon"/>
    <property type="match status" value="1"/>
</dbReference>
<dbReference type="Pfam" id="PF14579">
    <property type="entry name" value="HHH_6"/>
    <property type="match status" value="1"/>
</dbReference>
<protein>
    <recommendedName>
        <fullName evidence="4">DNA polymerase III subunit alpha</fullName>
        <ecNumber evidence="3">2.7.7.7</ecNumber>
    </recommendedName>
</protein>
<evidence type="ECO:0000256" key="7">
    <source>
        <dbReference type="ARBA" id="ARBA00022705"/>
    </source>
</evidence>
<dbReference type="Gene3D" id="1.10.10.1600">
    <property type="entry name" value="Bacterial DNA polymerase III alpha subunit, thumb domain"/>
    <property type="match status" value="1"/>
</dbReference>
<dbReference type="GO" id="GO:0008408">
    <property type="term" value="F:3'-5' exonuclease activity"/>
    <property type="evidence" value="ECO:0007669"/>
    <property type="project" value="InterPro"/>
</dbReference>
<evidence type="ECO:0000259" key="10">
    <source>
        <dbReference type="SMART" id="SM00481"/>
    </source>
</evidence>
<keyword evidence="7" id="KW-0235">DNA replication</keyword>
<comment type="similarity">
    <text evidence="2">Belongs to the DNA polymerase type-C family. DnaE subfamily.</text>
</comment>
<dbReference type="NCBIfam" id="TIGR00594">
    <property type="entry name" value="polc"/>
    <property type="match status" value="1"/>
</dbReference>
<dbReference type="PANTHER" id="PTHR32294:SF0">
    <property type="entry name" value="DNA POLYMERASE III SUBUNIT ALPHA"/>
    <property type="match status" value="1"/>
</dbReference>
<comment type="caution">
    <text evidence="11">The sequence shown here is derived from an EMBL/GenBank/DDBJ whole genome shotgun (WGS) entry which is preliminary data.</text>
</comment>
<evidence type="ECO:0000256" key="3">
    <source>
        <dbReference type="ARBA" id="ARBA00012417"/>
    </source>
</evidence>
<dbReference type="PANTHER" id="PTHR32294">
    <property type="entry name" value="DNA POLYMERASE III SUBUNIT ALPHA"/>
    <property type="match status" value="1"/>
</dbReference>
<reference evidence="11 12" key="1">
    <citation type="submission" date="2019-11" db="EMBL/GenBank/DDBJ databases">
        <authorList>
            <person name="Li X.-J."/>
            <person name="Feng X.-M."/>
        </authorList>
    </citation>
    <scope>NUCLEOTIDE SEQUENCE [LARGE SCALE GENOMIC DNA]</scope>
    <source>
        <strain evidence="11 12">XMNu-373</strain>
    </source>
</reference>
<dbReference type="Pfam" id="PF17657">
    <property type="entry name" value="DNA_pol3_finger"/>
    <property type="match status" value="1"/>
</dbReference>
<dbReference type="Gene3D" id="3.20.20.140">
    <property type="entry name" value="Metal-dependent hydrolases"/>
    <property type="match status" value="1"/>
</dbReference>
<dbReference type="NCBIfam" id="NF004226">
    <property type="entry name" value="PRK05673.1"/>
    <property type="match status" value="1"/>
</dbReference>
<evidence type="ECO:0000256" key="8">
    <source>
        <dbReference type="ARBA" id="ARBA00022932"/>
    </source>
</evidence>
<dbReference type="GO" id="GO:0003887">
    <property type="term" value="F:DNA-directed DNA polymerase activity"/>
    <property type="evidence" value="ECO:0007669"/>
    <property type="project" value="UniProtKB-KW"/>
</dbReference>
<dbReference type="EMBL" id="WLZY01000007">
    <property type="protein sequence ID" value="NDL59178.1"/>
    <property type="molecule type" value="Genomic_DNA"/>
</dbReference>
<dbReference type="InterPro" id="IPR011708">
    <property type="entry name" value="DNA_pol3_alpha_NTPase_dom"/>
</dbReference>
<evidence type="ECO:0000256" key="4">
    <source>
        <dbReference type="ARBA" id="ARBA00019114"/>
    </source>
</evidence>
<name>A0A7K3M9U1_9ACTN</name>
<dbReference type="Proteomes" id="UP000460435">
    <property type="component" value="Unassembled WGS sequence"/>
</dbReference>
<dbReference type="Gene3D" id="1.10.150.870">
    <property type="match status" value="1"/>
</dbReference>
<evidence type="ECO:0000256" key="9">
    <source>
        <dbReference type="ARBA" id="ARBA00049244"/>
    </source>
</evidence>
<organism evidence="11 12">
    <name type="scientific">Phytoactinopolyspora mesophila</name>
    <dbReference type="NCBI Taxonomy" id="2650750"/>
    <lineage>
        <taxon>Bacteria</taxon>
        <taxon>Bacillati</taxon>
        <taxon>Actinomycetota</taxon>
        <taxon>Actinomycetes</taxon>
        <taxon>Jiangellales</taxon>
        <taxon>Jiangellaceae</taxon>
        <taxon>Phytoactinopolyspora</taxon>
    </lineage>
</organism>
<keyword evidence="6 11" id="KW-0548">Nucleotidyltransferase</keyword>
<dbReference type="GO" id="GO:0006260">
    <property type="term" value="P:DNA replication"/>
    <property type="evidence" value="ECO:0007669"/>
    <property type="project" value="UniProtKB-KW"/>
</dbReference>
<keyword evidence="12" id="KW-1185">Reference proteome</keyword>
<comment type="subcellular location">
    <subcellularLocation>
        <location evidence="1">Cytoplasm</location>
    </subcellularLocation>
</comment>
<dbReference type="Pfam" id="PF07733">
    <property type="entry name" value="DNA_pol3_alpha"/>
    <property type="match status" value="1"/>
</dbReference>
<dbReference type="InterPro" id="IPR016195">
    <property type="entry name" value="Pol/histidinol_Pase-like"/>
</dbReference>
<dbReference type="SMART" id="SM00481">
    <property type="entry name" value="POLIIIAc"/>
    <property type="match status" value="1"/>
</dbReference>
<dbReference type="InterPro" id="IPR004013">
    <property type="entry name" value="PHP_dom"/>
</dbReference>
<dbReference type="InterPro" id="IPR004805">
    <property type="entry name" value="DnaE2/DnaE/PolC"/>
</dbReference>
<proteinExistence type="inferred from homology"/>
<dbReference type="CDD" id="cd12113">
    <property type="entry name" value="PHP_PolIIIA_DnaE3"/>
    <property type="match status" value="1"/>
</dbReference>
<evidence type="ECO:0000313" key="11">
    <source>
        <dbReference type="EMBL" id="NDL59178.1"/>
    </source>
</evidence>
<dbReference type="GO" id="GO:0003676">
    <property type="term" value="F:nucleic acid binding"/>
    <property type="evidence" value="ECO:0007669"/>
    <property type="project" value="InterPro"/>
</dbReference>
<dbReference type="SUPFAM" id="SSF89550">
    <property type="entry name" value="PHP domain-like"/>
    <property type="match status" value="1"/>
</dbReference>
<accession>A0A7K3M9U1</accession>
<gene>
    <name evidence="11" type="primary">dnaE</name>
    <name evidence="11" type="ORF">F7O44_19090</name>
</gene>
<dbReference type="InterPro" id="IPR040982">
    <property type="entry name" value="DNA_pol3_finger"/>
</dbReference>
<dbReference type="EC" id="2.7.7.7" evidence="3"/>
<dbReference type="InterPro" id="IPR029460">
    <property type="entry name" value="DNAPol_HHH"/>
</dbReference>
<dbReference type="InterPro" id="IPR041931">
    <property type="entry name" value="DNA_pol3_alpha_thumb_dom"/>
</dbReference>
<evidence type="ECO:0000256" key="5">
    <source>
        <dbReference type="ARBA" id="ARBA00022679"/>
    </source>
</evidence>
<dbReference type="InterPro" id="IPR004365">
    <property type="entry name" value="NA-bd_OB_tRNA"/>
</dbReference>
<evidence type="ECO:0000313" key="12">
    <source>
        <dbReference type="Proteomes" id="UP000460435"/>
    </source>
</evidence>
<evidence type="ECO:0000256" key="2">
    <source>
        <dbReference type="ARBA" id="ARBA00009496"/>
    </source>
</evidence>
<dbReference type="GO" id="GO:0005737">
    <property type="term" value="C:cytoplasm"/>
    <property type="evidence" value="ECO:0007669"/>
    <property type="project" value="UniProtKB-SubCell"/>
</dbReference>
<dbReference type="InterPro" id="IPR003141">
    <property type="entry name" value="Pol/His_phosphatase_N"/>
</dbReference>
<keyword evidence="8" id="KW-0239">DNA-directed DNA polymerase</keyword>